<dbReference type="Proteomes" id="UP000790377">
    <property type="component" value="Unassembled WGS sequence"/>
</dbReference>
<keyword evidence="2" id="KW-1185">Reference proteome</keyword>
<gene>
    <name evidence="1" type="ORF">BJ138DRAFT_641237</name>
</gene>
<evidence type="ECO:0000313" key="2">
    <source>
        <dbReference type="Proteomes" id="UP000790377"/>
    </source>
</evidence>
<name>A0ACB8AJI2_9AGAM</name>
<accession>A0ACB8AJI2</accession>
<organism evidence="1 2">
    <name type="scientific">Hygrophoropsis aurantiaca</name>
    <dbReference type="NCBI Taxonomy" id="72124"/>
    <lineage>
        <taxon>Eukaryota</taxon>
        <taxon>Fungi</taxon>
        <taxon>Dikarya</taxon>
        <taxon>Basidiomycota</taxon>
        <taxon>Agaricomycotina</taxon>
        <taxon>Agaricomycetes</taxon>
        <taxon>Agaricomycetidae</taxon>
        <taxon>Boletales</taxon>
        <taxon>Coniophorineae</taxon>
        <taxon>Hygrophoropsidaceae</taxon>
        <taxon>Hygrophoropsis</taxon>
    </lineage>
</organism>
<reference evidence="1" key="1">
    <citation type="journal article" date="2021" name="New Phytol.">
        <title>Evolutionary innovations through gain and loss of genes in the ectomycorrhizal Boletales.</title>
        <authorList>
            <person name="Wu G."/>
            <person name="Miyauchi S."/>
            <person name="Morin E."/>
            <person name="Kuo A."/>
            <person name="Drula E."/>
            <person name="Varga T."/>
            <person name="Kohler A."/>
            <person name="Feng B."/>
            <person name="Cao Y."/>
            <person name="Lipzen A."/>
            <person name="Daum C."/>
            <person name="Hundley H."/>
            <person name="Pangilinan J."/>
            <person name="Johnson J."/>
            <person name="Barry K."/>
            <person name="LaButti K."/>
            <person name="Ng V."/>
            <person name="Ahrendt S."/>
            <person name="Min B."/>
            <person name="Choi I.G."/>
            <person name="Park H."/>
            <person name="Plett J.M."/>
            <person name="Magnuson J."/>
            <person name="Spatafora J.W."/>
            <person name="Nagy L.G."/>
            <person name="Henrissat B."/>
            <person name="Grigoriev I.V."/>
            <person name="Yang Z.L."/>
            <person name="Xu J."/>
            <person name="Martin F.M."/>
        </authorList>
    </citation>
    <scope>NUCLEOTIDE SEQUENCE</scope>
    <source>
        <strain evidence="1">ATCC 28755</strain>
    </source>
</reference>
<comment type="caution">
    <text evidence="1">The sequence shown here is derived from an EMBL/GenBank/DDBJ whole genome shotgun (WGS) entry which is preliminary data.</text>
</comment>
<evidence type="ECO:0000313" key="1">
    <source>
        <dbReference type="EMBL" id="KAH7913377.1"/>
    </source>
</evidence>
<sequence length="150" mass="15890">MVSKFGTPPLRGYKYETATSVLPALLSSHFYKSINPHTIPIPNSSTNMSAQEPSKVSGQYHSVKGTLVETVGDMTGAETWSTSGKEEHAQGETEYNAAQAKGYAEGVVDRAGGYKDSVVGAVTGDKTQQASGNARNEKGQAQQEMNKSSS</sequence>
<proteinExistence type="predicted"/>
<dbReference type="EMBL" id="MU267632">
    <property type="protein sequence ID" value="KAH7913377.1"/>
    <property type="molecule type" value="Genomic_DNA"/>
</dbReference>
<protein>
    <submittedName>
        <fullName evidence="1">Uncharacterized protein</fullName>
    </submittedName>
</protein>